<dbReference type="PANTHER" id="PTHR35175">
    <property type="entry name" value="DUF1289 DOMAIN-CONTAINING PROTEIN"/>
    <property type="match status" value="1"/>
</dbReference>
<protein>
    <recommendedName>
        <fullName evidence="3">DUF1289 domain-containing protein</fullName>
    </recommendedName>
</protein>
<evidence type="ECO:0000313" key="2">
    <source>
        <dbReference type="Proteomes" id="UP000237194"/>
    </source>
</evidence>
<evidence type="ECO:0008006" key="3">
    <source>
        <dbReference type="Google" id="ProtNLM"/>
    </source>
</evidence>
<dbReference type="PANTHER" id="PTHR35175:SF2">
    <property type="entry name" value="DUF1289 DOMAIN-CONTAINING PROTEIN"/>
    <property type="match status" value="1"/>
</dbReference>
<organism evidence="1 2">
    <name type="scientific">Pseudomonas putida</name>
    <name type="common">Arthrobacter siderocapsulatus</name>
    <dbReference type="NCBI Taxonomy" id="303"/>
    <lineage>
        <taxon>Bacteria</taxon>
        <taxon>Pseudomonadati</taxon>
        <taxon>Pseudomonadota</taxon>
        <taxon>Gammaproteobacteria</taxon>
        <taxon>Pseudomonadales</taxon>
        <taxon>Pseudomonadaceae</taxon>
        <taxon>Pseudomonas</taxon>
    </lineage>
</organism>
<accession>A0A2S3W7D1</accession>
<reference evidence="1 2" key="1">
    <citation type="submission" date="2016-08" db="EMBL/GenBank/DDBJ databases">
        <authorList>
            <person name="Seilhamer J.J."/>
        </authorList>
    </citation>
    <scope>NUCLEOTIDE SEQUENCE [LARGE SCALE GENOMIC DNA]</scope>
    <source>
        <strain evidence="1 2">KT-27</strain>
    </source>
</reference>
<dbReference type="RefSeq" id="WP_101322636.1">
    <property type="nucleotide sequence ID" value="NZ_MIND01000018.1"/>
</dbReference>
<dbReference type="Proteomes" id="UP000237194">
    <property type="component" value="Unassembled WGS sequence"/>
</dbReference>
<gene>
    <name evidence="1" type="ORF">BGP80_02395</name>
</gene>
<name>A0A2S3W7D1_PSEPU</name>
<proteinExistence type="predicted"/>
<evidence type="ECO:0000313" key="1">
    <source>
        <dbReference type="EMBL" id="POF86850.1"/>
    </source>
</evidence>
<dbReference type="Pfam" id="PF06945">
    <property type="entry name" value="DUF1289"/>
    <property type="match status" value="1"/>
</dbReference>
<dbReference type="EMBL" id="MIND01000018">
    <property type="protein sequence ID" value="POF86850.1"/>
    <property type="molecule type" value="Genomic_DNA"/>
</dbReference>
<reference evidence="1 2" key="2">
    <citation type="submission" date="2018-03" db="EMBL/GenBank/DDBJ databases">
        <title>Draft genome of Pseudomonas putida strain KT-27.</title>
        <authorList>
            <person name="Yoshizawa S."/>
            <person name="Khan N.H."/>
            <person name="Nishimura M."/>
            <person name="Chiura H.X."/>
            <person name="Ogura Y."/>
            <person name="Hayashi T."/>
            <person name="Kogure K."/>
        </authorList>
    </citation>
    <scope>NUCLEOTIDE SEQUENCE [LARGE SCALE GENOMIC DNA]</scope>
    <source>
        <strain evidence="1 2">KT-27</strain>
    </source>
</reference>
<dbReference type="AlphaFoldDB" id="A0A2S3W7D1"/>
<sequence>MSEQPRPPKPLYSNVSPAVKSPCINVCRLDAERVCTGCQRHVEHIREWRSADDERRRQICREAEALRARA</sequence>
<comment type="caution">
    <text evidence="1">The sequence shown here is derived from an EMBL/GenBank/DDBJ whole genome shotgun (WGS) entry which is preliminary data.</text>
</comment>
<dbReference type="InterPro" id="IPR010710">
    <property type="entry name" value="DUF1289"/>
</dbReference>